<dbReference type="AlphaFoldDB" id="A0A1T5M0A4"/>
<organism evidence="3 4">
    <name type="scientific">Krasilnikoviella flava</name>
    <dbReference type="NCBI Taxonomy" id="526729"/>
    <lineage>
        <taxon>Bacteria</taxon>
        <taxon>Bacillati</taxon>
        <taxon>Actinomycetota</taxon>
        <taxon>Actinomycetes</taxon>
        <taxon>Micrococcales</taxon>
        <taxon>Promicromonosporaceae</taxon>
        <taxon>Krasilnikoviella</taxon>
    </lineage>
</organism>
<proteinExistence type="predicted"/>
<name>A0A1T5M0A4_9MICO</name>
<dbReference type="GO" id="GO:0008233">
    <property type="term" value="F:peptidase activity"/>
    <property type="evidence" value="ECO:0007669"/>
    <property type="project" value="InterPro"/>
</dbReference>
<dbReference type="SMART" id="SM00740">
    <property type="entry name" value="PASTA"/>
    <property type="match status" value="4"/>
</dbReference>
<accession>A0A1T5M0A4</accession>
<dbReference type="Pfam" id="PF03793">
    <property type="entry name" value="PASTA"/>
    <property type="match status" value="4"/>
</dbReference>
<evidence type="ECO:0000259" key="2">
    <source>
        <dbReference type="PROSITE" id="PS51178"/>
    </source>
</evidence>
<gene>
    <name evidence="3" type="ORF">SAMN04324258_4274</name>
</gene>
<feature type="compositionally biased region" description="Basic and acidic residues" evidence="1">
    <location>
        <begin position="471"/>
        <end position="480"/>
    </location>
</feature>
<dbReference type="STRING" id="526729.SAMN04324258_4274"/>
<dbReference type="GO" id="GO:0006508">
    <property type="term" value="P:proteolysis"/>
    <property type="evidence" value="ECO:0007669"/>
    <property type="project" value="InterPro"/>
</dbReference>
<feature type="domain" description="PASTA" evidence="2">
    <location>
        <begin position="552"/>
        <end position="617"/>
    </location>
</feature>
<feature type="domain" description="PASTA" evidence="2">
    <location>
        <begin position="483"/>
        <end position="548"/>
    </location>
</feature>
<feature type="domain" description="PASTA" evidence="2">
    <location>
        <begin position="683"/>
        <end position="743"/>
    </location>
</feature>
<dbReference type="Pfam" id="PF02557">
    <property type="entry name" value="VanY"/>
    <property type="match status" value="1"/>
</dbReference>
<dbReference type="Gene3D" id="3.30.1380.10">
    <property type="match status" value="1"/>
</dbReference>
<dbReference type="InterPro" id="IPR009045">
    <property type="entry name" value="Zn_M74/Hedgehog-like"/>
</dbReference>
<feature type="compositionally biased region" description="Low complexity" evidence="1">
    <location>
        <begin position="194"/>
        <end position="209"/>
    </location>
</feature>
<evidence type="ECO:0000313" key="4">
    <source>
        <dbReference type="Proteomes" id="UP000189777"/>
    </source>
</evidence>
<keyword evidence="4" id="KW-1185">Reference proteome</keyword>
<dbReference type="Gene3D" id="3.30.10.20">
    <property type="match status" value="4"/>
</dbReference>
<feature type="region of interest" description="Disordered" evidence="1">
    <location>
        <begin position="174"/>
        <end position="218"/>
    </location>
</feature>
<feature type="compositionally biased region" description="Polar residues" evidence="1">
    <location>
        <begin position="459"/>
        <end position="468"/>
    </location>
</feature>
<dbReference type="CDD" id="cd14814">
    <property type="entry name" value="Peptidase_M15"/>
    <property type="match status" value="1"/>
</dbReference>
<dbReference type="PROSITE" id="PS51178">
    <property type="entry name" value="PASTA"/>
    <property type="match status" value="4"/>
</dbReference>
<dbReference type="Proteomes" id="UP000189777">
    <property type="component" value="Unassembled WGS sequence"/>
</dbReference>
<reference evidence="3 4" key="1">
    <citation type="submission" date="2017-02" db="EMBL/GenBank/DDBJ databases">
        <authorList>
            <person name="Peterson S.W."/>
        </authorList>
    </citation>
    <scope>NUCLEOTIDE SEQUENCE [LARGE SCALE GENOMIC DNA]</scope>
    <source>
        <strain evidence="3 4">DSM 21481</strain>
    </source>
</reference>
<feature type="region of interest" description="Disordered" evidence="1">
    <location>
        <begin position="417"/>
        <end position="489"/>
    </location>
</feature>
<feature type="domain" description="PASTA" evidence="2">
    <location>
        <begin position="618"/>
        <end position="682"/>
    </location>
</feature>
<feature type="compositionally biased region" description="Basic and acidic residues" evidence="1">
    <location>
        <begin position="182"/>
        <end position="193"/>
    </location>
</feature>
<protein>
    <submittedName>
        <fullName evidence="3">PASTA domain, binds beta-lactams</fullName>
    </submittedName>
</protein>
<sequence>MRSPKDTGRGGRAGRVLATATASCVLAAGFLAAPVAGLPWNTAGLQTLAADQHTPDLGAGSRVGEGVSVGVVGTSTSTGPTTVREVLGVLERAELVAQDAGRKVTPEAEQAAAELGMLLSTYLAQQAATASDRPFAAVDFDVPAPVAPAPDEAIPDQTTPDDVPAVVPVSRDVAIGPADDPATERPDDVRLPDAAEPDAAQPEAAQPEAEGGHEGDPVTFDDVVVAATRLATLLDPATTTLEAGILPAGADGTVAARATLTAGLLEVVDRYGRSTAGFANGRIPTSALCPLDFAPGHMLRCDAAQQLSALSKEYEKAFGVPIPMTDSYRTLESQIRLKATKGWLAATPGTSNHGWGLAVDLGLPISTGTSAEYTWMRVHAPDYGWDNPSWAWLTGSKPEPWHFEFFAAGPIPDRAWSADDVASDGGSSTVGSERSDKEDKGDKAKGGADEGPAKKAGATSGTDQSPGTKGSGKDTGDEPGRTAQAKVTVPDVAGQSVAAATKKLEGLGLEVSTQKQADAKAAAGTVLSTEGAGTKVKKGSTVTLVVSSGPAEQAKVTVPDVAGQSVAAATKKLEGLGLEVSTQKQADAKAAAGTVLSTEGAGTKVKKGSTVTLVVSSGPEQVTVPDVTGWTVGDARAELEARGFAVVMDPADGVQDGDLVVRTEGAGTAVPKGSTVVLSWGAAEPVPDVAGWTVADATAELEAHGFEVSTDPAEGVEDEDVVVETTETGTVLKGSTITLVVSRESASKDPDA</sequence>
<dbReference type="EMBL" id="FUZQ01000008">
    <property type="protein sequence ID" value="SKC81656.1"/>
    <property type="molecule type" value="Genomic_DNA"/>
</dbReference>
<feature type="compositionally biased region" description="Low complexity" evidence="1">
    <location>
        <begin position="418"/>
        <end position="432"/>
    </location>
</feature>
<evidence type="ECO:0000256" key="1">
    <source>
        <dbReference type="SAM" id="MobiDB-lite"/>
    </source>
</evidence>
<evidence type="ECO:0000313" key="3">
    <source>
        <dbReference type="EMBL" id="SKC81656.1"/>
    </source>
</evidence>
<dbReference type="RefSeq" id="WP_139821025.1">
    <property type="nucleotide sequence ID" value="NZ_FUZQ01000008.1"/>
</dbReference>
<feature type="compositionally biased region" description="Basic and acidic residues" evidence="1">
    <location>
        <begin position="433"/>
        <end position="453"/>
    </location>
</feature>
<dbReference type="CDD" id="cd06577">
    <property type="entry name" value="PASTA_pknB"/>
    <property type="match status" value="4"/>
</dbReference>
<dbReference type="InterPro" id="IPR003709">
    <property type="entry name" value="VanY-like_core_dom"/>
</dbReference>
<dbReference type="InterPro" id="IPR005543">
    <property type="entry name" value="PASTA_dom"/>
</dbReference>
<dbReference type="OrthoDB" id="5496837at2"/>
<dbReference type="SUPFAM" id="SSF55166">
    <property type="entry name" value="Hedgehog/DD-peptidase"/>
    <property type="match status" value="1"/>
</dbReference>